<evidence type="ECO:0000256" key="5">
    <source>
        <dbReference type="ARBA" id="ARBA00023180"/>
    </source>
</evidence>
<dbReference type="Pfam" id="PF01607">
    <property type="entry name" value="CBM_14"/>
    <property type="match status" value="6"/>
</dbReference>
<dbReference type="InterPro" id="IPR036508">
    <property type="entry name" value="Chitin-bd_dom_sf"/>
</dbReference>
<proteinExistence type="predicted"/>
<feature type="domain" description="Chitin-binding type-2" evidence="6">
    <location>
        <begin position="309"/>
        <end position="365"/>
    </location>
</feature>
<dbReference type="PROSITE" id="PS50940">
    <property type="entry name" value="CHIT_BIND_II"/>
    <property type="match status" value="6"/>
</dbReference>
<dbReference type="InterPro" id="IPR051940">
    <property type="entry name" value="Chitin_bind-dev_reg"/>
</dbReference>
<keyword evidence="1" id="KW-0147">Chitin-binding</keyword>
<evidence type="ECO:0000259" key="6">
    <source>
        <dbReference type="PROSITE" id="PS50940"/>
    </source>
</evidence>
<accession>A0A1I8F053</accession>
<name>A0A1I8F053_WUCBA</name>
<dbReference type="GO" id="GO:0005576">
    <property type="term" value="C:extracellular region"/>
    <property type="evidence" value="ECO:0007669"/>
    <property type="project" value="InterPro"/>
</dbReference>
<evidence type="ECO:0000256" key="3">
    <source>
        <dbReference type="ARBA" id="ARBA00022737"/>
    </source>
</evidence>
<feature type="domain" description="Chitin-binding type-2" evidence="6">
    <location>
        <begin position="726"/>
        <end position="778"/>
    </location>
</feature>
<feature type="domain" description="Chitin-binding type-2" evidence="6">
    <location>
        <begin position="834"/>
        <end position="893"/>
    </location>
</feature>
<dbReference type="SUPFAM" id="SSF57625">
    <property type="entry name" value="Invertebrate chitin-binding proteins"/>
    <property type="match status" value="6"/>
</dbReference>
<sequence length="934" mass="107643">MPFGVTLRISVSIKTIEMEKNGDGNGDGCIRKIDYLSSPERVIFEQICNGHSSISLGACSNAYIRCSYNSTGHSVLAILEECPIGKIFNGAFCEIPRNNCISIWSQRMGQINSETEKLFEEMNFCYDGGSGIYMFPKIICSRQAYVCKNQNEGFAITCLPGMIMLGRPFGCFVYPPSCASDKISMKQSAPLRQHAIEMYCDQQQLTKQNNRVMMLPKMQYVGCGKLIKDIIYCENGFIYDVKLRKCRQRNNKDHCIMPDLCKNRKWRTVSLGDCKRQFVYCRDQVPEKFVCSEGFIFFNDRCVPMYQASSECWKCQNGQKRHTSLHSCNEYSVCQNGHWEDHTCPTGMIYFEANQMCQTDPSCAHPFKCKMGTSFQLKCNEYLICSSNGIVEHRFCPPFHRWDNRALLCIPDNNCLSSSNKSCREGAVIDSFDCKFYYQCSGGKWHKMSCVAYPAAELCKVCRHHSDNVAWQAEERCNESDTVANPQDCRNYAICKGRRWESMWCEVGTFWNQNLKRCYHITDCKAFKRVECNHGQHLIGDVCNEYLKCLQGSWITMKCLPGYAFDVITKKCVISNECLSSNNNNYLSVIDNDITDPPISLFQIETKLEENQQQLHRPCQFGSTIRNEYDCNRYFECTMDEYKDRYCNDNHEFNDESGKCEKEYHCDLSRCRNGRIIESEICGHYQICINGTWHKEVCENNRQFIDGYCQTVHCNNDNNAILSALSSSCKEGSVLADNINCKRYFICRQGRFQQQFCWNGATFDKKRGYCVRNTICMSEGSCIEDTVQADKQDRTAYRICSDGKFESHSCPYGLVYIPSKRRCERDSVTDGVKYETCKESGGPTGYRADPNDCHKFYQCAHGKWVSKACPDKLYWNMEKTTCDWLPDDDSCKNRITHELKILSISEKKILRFFLDGFPYRKKQGSDAQDEKDPI</sequence>
<dbReference type="PANTHER" id="PTHR23301:SF0">
    <property type="entry name" value="CHITIN-BINDING TYPE-2 DOMAIN-CONTAINING PROTEIN-RELATED"/>
    <property type="match status" value="1"/>
</dbReference>
<dbReference type="InterPro" id="IPR002557">
    <property type="entry name" value="Chitin-bd_dom"/>
</dbReference>
<feature type="domain" description="Chitin-binding type-2" evidence="6">
    <location>
        <begin position="616"/>
        <end position="668"/>
    </location>
</feature>
<reference evidence="7" key="1">
    <citation type="submission" date="2016-11" db="UniProtKB">
        <authorList>
            <consortium name="WormBaseParasite"/>
        </authorList>
    </citation>
    <scope>IDENTIFICATION</scope>
    <source>
        <strain evidence="7">pt0022</strain>
    </source>
</reference>
<dbReference type="GO" id="GO:0008061">
    <property type="term" value="F:chitin binding"/>
    <property type="evidence" value="ECO:0007669"/>
    <property type="project" value="UniProtKB-KW"/>
</dbReference>
<protein>
    <recommendedName>
        <fullName evidence="6">Chitin-binding type-2 domain-containing protein</fullName>
    </recommendedName>
</protein>
<dbReference type="WBParaSite" id="maker-PairedContig_863-snap-gene-0.16-mRNA-1">
    <property type="protein sequence ID" value="maker-PairedContig_863-snap-gene-0.16-mRNA-1"/>
    <property type="gene ID" value="maker-PairedContig_863-snap-gene-0.16"/>
</dbReference>
<dbReference type="SMART" id="SM00494">
    <property type="entry name" value="ChtBD2"/>
    <property type="match status" value="12"/>
</dbReference>
<organism evidence="7">
    <name type="scientific">Wuchereria bancrofti</name>
    <dbReference type="NCBI Taxonomy" id="6293"/>
    <lineage>
        <taxon>Eukaryota</taxon>
        <taxon>Metazoa</taxon>
        <taxon>Ecdysozoa</taxon>
        <taxon>Nematoda</taxon>
        <taxon>Chromadorea</taxon>
        <taxon>Rhabditida</taxon>
        <taxon>Spirurina</taxon>
        <taxon>Spiruromorpha</taxon>
        <taxon>Filarioidea</taxon>
        <taxon>Onchocercidae</taxon>
        <taxon>Wuchereria</taxon>
    </lineage>
</organism>
<keyword evidence="5" id="KW-0325">Glycoprotein</keyword>
<feature type="domain" description="Chitin-binding type-2" evidence="6">
    <location>
        <begin position="474"/>
        <end position="526"/>
    </location>
</feature>
<keyword evidence="3" id="KW-0677">Repeat</keyword>
<keyword evidence="4" id="KW-1015">Disulfide bond</keyword>
<evidence type="ECO:0000256" key="1">
    <source>
        <dbReference type="ARBA" id="ARBA00022669"/>
    </source>
</evidence>
<dbReference type="PANTHER" id="PTHR23301">
    <property type="entry name" value="CHITIN BINDING PERITROPHIN-A"/>
    <property type="match status" value="1"/>
</dbReference>
<keyword evidence="2" id="KW-0732">Signal</keyword>
<evidence type="ECO:0000313" key="7">
    <source>
        <dbReference type="WBParaSite" id="maker-PairedContig_863-snap-gene-0.16-mRNA-1"/>
    </source>
</evidence>
<evidence type="ECO:0000256" key="4">
    <source>
        <dbReference type="ARBA" id="ARBA00023157"/>
    </source>
</evidence>
<dbReference type="Gene3D" id="2.170.140.10">
    <property type="entry name" value="Chitin binding domain"/>
    <property type="match status" value="4"/>
</dbReference>
<evidence type="ECO:0000256" key="2">
    <source>
        <dbReference type="ARBA" id="ARBA00022729"/>
    </source>
</evidence>
<dbReference type="STRING" id="6293.A0A1I8F053"/>
<feature type="domain" description="Chitin-binding type-2" evidence="6">
    <location>
        <begin position="529"/>
        <end position="580"/>
    </location>
</feature>
<dbReference type="AlphaFoldDB" id="A0A1I8F053"/>